<evidence type="ECO:0000313" key="2">
    <source>
        <dbReference type="Proteomes" id="UP000005237"/>
    </source>
</evidence>
<organism evidence="1 2">
    <name type="scientific">Caenorhabditis japonica</name>
    <dbReference type="NCBI Taxonomy" id="281687"/>
    <lineage>
        <taxon>Eukaryota</taxon>
        <taxon>Metazoa</taxon>
        <taxon>Ecdysozoa</taxon>
        <taxon>Nematoda</taxon>
        <taxon>Chromadorea</taxon>
        <taxon>Rhabditida</taxon>
        <taxon>Rhabditina</taxon>
        <taxon>Rhabditomorpha</taxon>
        <taxon>Rhabditoidea</taxon>
        <taxon>Rhabditidae</taxon>
        <taxon>Peloderinae</taxon>
        <taxon>Caenorhabditis</taxon>
    </lineage>
</organism>
<dbReference type="AlphaFoldDB" id="A0A8R1J048"/>
<protein>
    <submittedName>
        <fullName evidence="1">Uncharacterized protein</fullName>
    </submittedName>
</protein>
<proteinExistence type="predicted"/>
<evidence type="ECO:0000313" key="1">
    <source>
        <dbReference type="EnsemblMetazoa" id="CJA41897.1"/>
    </source>
</evidence>
<dbReference type="Proteomes" id="UP000005237">
    <property type="component" value="Unassembled WGS sequence"/>
</dbReference>
<accession>A0A8R1J048</accession>
<dbReference type="EnsemblMetazoa" id="CJA41897.1">
    <property type="protein sequence ID" value="CJA41897.1"/>
    <property type="gene ID" value="WBGene00217745"/>
</dbReference>
<reference evidence="1" key="2">
    <citation type="submission" date="2022-06" db="UniProtKB">
        <authorList>
            <consortium name="EnsemblMetazoa"/>
        </authorList>
    </citation>
    <scope>IDENTIFICATION</scope>
    <source>
        <strain evidence="1">DF5081</strain>
    </source>
</reference>
<keyword evidence="2" id="KW-1185">Reference proteome</keyword>
<name>A0A8R1J048_CAEJA</name>
<reference evidence="2" key="1">
    <citation type="submission" date="2010-08" db="EMBL/GenBank/DDBJ databases">
        <authorList>
            <consortium name="Caenorhabditis japonica Sequencing Consortium"/>
            <person name="Wilson R.K."/>
        </authorList>
    </citation>
    <scope>NUCLEOTIDE SEQUENCE [LARGE SCALE GENOMIC DNA]</scope>
    <source>
        <strain evidence="2">DF5081</strain>
    </source>
</reference>
<sequence>MVPTALCLTVRTRTFLACDSETFTRKASQSNDLGSFGRLWSDSCLDAIREHLERKKTATDRNDRELRARCARVTKMSNVEVSMGQTMIPSGSDR</sequence>